<dbReference type="RefSeq" id="WP_263532877.1">
    <property type="nucleotide sequence ID" value="NZ_JAQQXT010000001.1"/>
</dbReference>
<evidence type="ECO:0000256" key="1">
    <source>
        <dbReference type="SAM" id="Coils"/>
    </source>
</evidence>
<keyword evidence="1" id="KW-0175">Coiled coil</keyword>
<reference evidence="2 3" key="1">
    <citation type="submission" date="2022-10" db="EMBL/GenBank/DDBJ databases">
        <title>Paucibacter sp. hw1 Genome sequencing.</title>
        <authorList>
            <person name="Park S."/>
        </authorList>
    </citation>
    <scope>NUCLEOTIDE SEQUENCE [LARGE SCALE GENOMIC DNA]</scope>
    <source>
        <strain evidence="3">hw1</strain>
    </source>
</reference>
<evidence type="ECO:0008006" key="4">
    <source>
        <dbReference type="Google" id="ProtNLM"/>
    </source>
</evidence>
<organism evidence="2 3">
    <name type="scientific">Roseateles albus</name>
    <dbReference type="NCBI Taxonomy" id="2987525"/>
    <lineage>
        <taxon>Bacteria</taxon>
        <taxon>Pseudomonadati</taxon>
        <taxon>Pseudomonadota</taxon>
        <taxon>Betaproteobacteria</taxon>
        <taxon>Burkholderiales</taxon>
        <taxon>Sphaerotilaceae</taxon>
        <taxon>Roseateles</taxon>
    </lineage>
</organism>
<protein>
    <recommendedName>
        <fullName evidence="4">Coiled coil domain-containing protein</fullName>
    </recommendedName>
</protein>
<dbReference type="Proteomes" id="UP001221189">
    <property type="component" value="Unassembled WGS sequence"/>
</dbReference>
<accession>A0ABT5K7R8</accession>
<sequence length="94" mass="10631">MNTRDTYVQKMKNQLDALNAKMDAVDAKAKDAKDEARAKYREEVASLRAQSKAAAAKLEDLKAAGEDRWDALVADMDKMRDAFVHSFNYFKSQV</sequence>
<evidence type="ECO:0000313" key="2">
    <source>
        <dbReference type="EMBL" id="MDC8770002.1"/>
    </source>
</evidence>
<proteinExistence type="predicted"/>
<evidence type="ECO:0000313" key="3">
    <source>
        <dbReference type="Proteomes" id="UP001221189"/>
    </source>
</evidence>
<comment type="caution">
    <text evidence="2">The sequence shown here is derived from an EMBL/GenBank/DDBJ whole genome shotgun (WGS) entry which is preliminary data.</text>
</comment>
<feature type="coiled-coil region" evidence="1">
    <location>
        <begin position="8"/>
        <end position="64"/>
    </location>
</feature>
<keyword evidence="3" id="KW-1185">Reference proteome</keyword>
<gene>
    <name evidence="2" type="ORF">PRZ03_00355</name>
</gene>
<name>A0ABT5K7R8_9BURK</name>
<dbReference type="EMBL" id="JAQQXT010000001">
    <property type="protein sequence ID" value="MDC8770002.1"/>
    <property type="molecule type" value="Genomic_DNA"/>
</dbReference>